<keyword evidence="2" id="KW-1185">Reference proteome</keyword>
<dbReference type="AlphaFoldDB" id="A0A0D1WP58"/>
<reference evidence="1 2" key="1">
    <citation type="submission" date="2015-01" db="EMBL/GenBank/DDBJ databases">
        <title>The Genome Sequence of Exophiala mesophila CBS40295.</title>
        <authorList>
            <consortium name="The Broad Institute Genomics Platform"/>
            <person name="Cuomo C."/>
            <person name="de Hoog S."/>
            <person name="Gorbushina A."/>
            <person name="Stielow B."/>
            <person name="Teixiera M."/>
            <person name="Abouelleil A."/>
            <person name="Chapman S.B."/>
            <person name="Priest M."/>
            <person name="Young S.K."/>
            <person name="Wortman J."/>
            <person name="Nusbaum C."/>
            <person name="Birren B."/>
        </authorList>
    </citation>
    <scope>NUCLEOTIDE SEQUENCE [LARGE SCALE GENOMIC DNA]</scope>
    <source>
        <strain evidence="1 2">CBS 40295</strain>
    </source>
</reference>
<protein>
    <submittedName>
        <fullName evidence="1">Uncharacterized protein</fullName>
    </submittedName>
</protein>
<sequence length="142" mass="16667">MTKPERGSEARRCIAIDRYFMEFPELKWLKEDPPTWIAETKWYASVVLLPWDDIVPDILSKDLAEWLLEPAQQLLRRCWAWNEDRLAIDVGQKFREIKQVEADPSFHNISGVQSHSRCLCRYFDGFRANSSDIHCLLNPTAD</sequence>
<name>A0A0D1WP58_EXOME</name>
<dbReference type="RefSeq" id="XP_016222419.1">
    <property type="nucleotide sequence ID" value="XM_016370126.1"/>
</dbReference>
<dbReference type="Proteomes" id="UP000054302">
    <property type="component" value="Unassembled WGS sequence"/>
</dbReference>
<gene>
    <name evidence="1" type="ORF">PV10_05453</name>
</gene>
<dbReference type="VEuPathDB" id="FungiDB:PV10_05453"/>
<dbReference type="EMBL" id="KN847523">
    <property type="protein sequence ID" value="KIV90845.1"/>
    <property type="molecule type" value="Genomic_DNA"/>
</dbReference>
<evidence type="ECO:0000313" key="1">
    <source>
        <dbReference type="EMBL" id="KIV90845.1"/>
    </source>
</evidence>
<accession>A0A0D1WP58</accession>
<dbReference type="GeneID" id="27323298"/>
<evidence type="ECO:0000313" key="2">
    <source>
        <dbReference type="Proteomes" id="UP000054302"/>
    </source>
</evidence>
<dbReference type="HOGENOM" id="CLU_1815785_0_0_1"/>
<proteinExistence type="predicted"/>
<organism evidence="1 2">
    <name type="scientific">Exophiala mesophila</name>
    <name type="common">Black yeast-like fungus</name>
    <dbReference type="NCBI Taxonomy" id="212818"/>
    <lineage>
        <taxon>Eukaryota</taxon>
        <taxon>Fungi</taxon>
        <taxon>Dikarya</taxon>
        <taxon>Ascomycota</taxon>
        <taxon>Pezizomycotina</taxon>
        <taxon>Eurotiomycetes</taxon>
        <taxon>Chaetothyriomycetidae</taxon>
        <taxon>Chaetothyriales</taxon>
        <taxon>Herpotrichiellaceae</taxon>
        <taxon>Exophiala</taxon>
    </lineage>
</organism>